<gene>
    <name evidence="4" type="ORF">V6N11_053824</name>
</gene>
<dbReference type="Pfam" id="PF17766">
    <property type="entry name" value="fn3_6"/>
    <property type="match status" value="1"/>
</dbReference>
<evidence type="ECO:0000259" key="3">
    <source>
        <dbReference type="Pfam" id="PF17766"/>
    </source>
</evidence>
<dbReference type="Proteomes" id="UP001396334">
    <property type="component" value="Unassembled WGS sequence"/>
</dbReference>
<dbReference type="InterPro" id="IPR036852">
    <property type="entry name" value="Peptidase_S8/S53_dom_sf"/>
</dbReference>
<evidence type="ECO:0000313" key="4">
    <source>
        <dbReference type="EMBL" id="KAK9019298.1"/>
    </source>
</evidence>
<dbReference type="Gene3D" id="3.40.50.200">
    <property type="entry name" value="Peptidase S8/S53 domain"/>
    <property type="match status" value="1"/>
</dbReference>
<sequence>MSSVNNIEAEFAYGAGHINPTLASQPGLIYDAGEIDYVKFLCGQGYTLRQLELITGTTSSCSEVTNGTVWDLNYPSFTLSTTPGNSVTRVFHRMVTNVGSDVSTYNAIVKSPPQLVIKVQPSVLSFKSLGQNLSFTVTVVAEVGNSIISGALIWDDGVHQVRSPVVAYSNLLG</sequence>
<evidence type="ECO:0000256" key="1">
    <source>
        <dbReference type="ARBA" id="ARBA00011073"/>
    </source>
</evidence>
<feature type="domain" description="Subtilisin-like protease fibronectin type-III" evidence="3">
    <location>
        <begin position="71"/>
        <end position="166"/>
    </location>
</feature>
<keyword evidence="2" id="KW-0732">Signal</keyword>
<accession>A0ABR2S2P2</accession>
<evidence type="ECO:0000256" key="2">
    <source>
        <dbReference type="ARBA" id="ARBA00022729"/>
    </source>
</evidence>
<dbReference type="PANTHER" id="PTHR10795">
    <property type="entry name" value="PROPROTEIN CONVERTASE SUBTILISIN/KEXIN"/>
    <property type="match status" value="1"/>
</dbReference>
<dbReference type="InterPro" id="IPR045051">
    <property type="entry name" value="SBT"/>
</dbReference>
<dbReference type="EMBL" id="JBBPBN010000017">
    <property type="protein sequence ID" value="KAK9019298.1"/>
    <property type="molecule type" value="Genomic_DNA"/>
</dbReference>
<dbReference type="InterPro" id="IPR041469">
    <property type="entry name" value="Subtilisin-like_FN3"/>
</dbReference>
<reference evidence="4 5" key="1">
    <citation type="journal article" date="2024" name="G3 (Bethesda)">
        <title>Genome assembly of Hibiscus sabdariffa L. provides insights into metabolisms of medicinal natural products.</title>
        <authorList>
            <person name="Kim T."/>
        </authorList>
    </citation>
    <scope>NUCLEOTIDE SEQUENCE [LARGE SCALE GENOMIC DNA]</scope>
    <source>
        <strain evidence="4">TK-2024</strain>
        <tissue evidence="4">Old leaves</tissue>
    </source>
</reference>
<dbReference type="Gene3D" id="2.60.40.2310">
    <property type="match status" value="1"/>
</dbReference>
<evidence type="ECO:0000313" key="5">
    <source>
        <dbReference type="Proteomes" id="UP001396334"/>
    </source>
</evidence>
<protein>
    <recommendedName>
        <fullName evidence="3">Subtilisin-like protease fibronectin type-III domain-containing protein</fullName>
    </recommendedName>
</protein>
<comment type="similarity">
    <text evidence="1">Belongs to the peptidase S8 family.</text>
</comment>
<name>A0ABR2S2P2_9ROSI</name>
<keyword evidence="5" id="KW-1185">Reference proteome</keyword>
<proteinExistence type="inferred from homology"/>
<organism evidence="4 5">
    <name type="scientific">Hibiscus sabdariffa</name>
    <name type="common">roselle</name>
    <dbReference type="NCBI Taxonomy" id="183260"/>
    <lineage>
        <taxon>Eukaryota</taxon>
        <taxon>Viridiplantae</taxon>
        <taxon>Streptophyta</taxon>
        <taxon>Embryophyta</taxon>
        <taxon>Tracheophyta</taxon>
        <taxon>Spermatophyta</taxon>
        <taxon>Magnoliopsida</taxon>
        <taxon>eudicotyledons</taxon>
        <taxon>Gunneridae</taxon>
        <taxon>Pentapetalae</taxon>
        <taxon>rosids</taxon>
        <taxon>malvids</taxon>
        <taxon>Malvales</taxon>
        <taxon>Malvaceae</taxon>
        <taxon>Malvoideae</taxon>
        <taxon>Hibiscus</taxon>
    </lineage>
</organism>
<comment type="caution">
    <text evidence="4">The sequence shown here is derived from an EMBL/GenBank/DDBJ whole genome shotgun (WGS) entry which is preliminary data.</text>
</comment>